<dbReference type="STRING" id="10228.B3RWS4"/>
<dbReference type="KEGG" id="tad:TRIADDRAFT_56859"/>
<keyword evidence="4" id="KW-0863">Zinc-finger</keyword>
<comment type="subcellular location">
    <subcellularLocation>
        <location evidence="1">Nucleus</location>
        <location evidence="1">Nucleolus</location>
    </subcellularLocation>
</comment>
<dbReference type="GO" id="GO:0070860">
    <property type="term" value="C:RNA polymerase I core factor complex"/>
    <property type="evidence" value="ECO:0000318"/>
    <property type="project" value="GO_Central"/>
</dbReference>
<dbReference type="PANTHER" id="PTHR31576:SF2">
    <property type="entry name" value="TATA BOX-BINDING PROTEIN-ASSOCIATED FACTOR RNA POLYMERASE I SUBUNIT B"/>
    <property type="match status" value="1"/>
</dbReference>
<protein>
    <recommendedName>
        <fullName evidence="11">Rrn7/TAF1B C-terminal cyclin domain-containing protein</fullName>
    </recommendedName>
</protein>
<comment type="similarity">
    <text evidence="2">Belongs to the RRN7/TAF1B family.</text>
</comment>
<dbReference type="Pfam" id="PF20645">
    <property type="entry name" value="Rrn7_cyclin_C"/>
    <property type="match status" value="1"/>
</dbReference>
<dbReference type="GO" id="GO:0042790">
    <property type="term" value="P:nucleolar large rRNA transcription by RNA polymerase I"/>
    <property type="evidence" value="ECO:0000318"/>
    <property type="project" value="GO_Central"/>
</dbReference>
<dbReference type="GeneID" id="6754280"/>
<feature type="domain" description="Rrn7/TAF1B C-terminal cyclin" evidence="11">
    <location>
        <begin position="306"/>
        <end position="433"/>
    </location>
</feature>
<dbReference type="FunCoup" id="B3RWS4">
    <property type="interactions" value="1454"/>
</dbReference>
<keyword evidence="5" id="KW-0862">Zinc</keyword>
<reference evidence="12 13" key="1">
    <citation type="journal article" date="2008" name="Nature">
        <title>The Trichoplax genome and the nature of placozoans.</title>
        <authorList>
            <person name="Srivastava M."/>
            <person name="Begovic E."/>
            <person name="Chapman J."/>
            <person name="Putnam N.H."/>
            <person name="Hellsten U."/>
            <person name="Kawashima T."/>
            <person name="Kuo A."/>
            <person name="Mitros T."/>
            <person name="Salamov A."/>
            <person name="Carpenter M.L."/>
            <person name="Signorovitch A.Y."/>
            <person name="Moreno M.A."/>
            <person name="Kamm K."/>
            <person name="Grimwood J."/>
            <person name="Schmutz J."/>
            <person name="Shapiro H."/>
            <person name="Grigoriev I.V."/>
            <person name="Buss L.W."/>
            <person name="Schierwater B."/>
            <person name="Dellaporta S.L."/>
            <person name="Rokhsar D.S."/>
        </authorList>
    </citation>
    <scope>NUCLEOTIDE SEQUENCE [LARGE SCALE GENOMIC DNA]</scope>
    <source>
        <strain evidence="12 13">Grell-BS-1999</strain>
    </source>
</reference>
<dbReference type="Proteomes" id="UP000009022">
    <property type="component" value="Unassembled WGS sequence"/>
</dbReference>
<dbReference type="OrthoDB" id="10069252at2759"/>
<evidence type="ECO:0000256" key="1">
    <source>
        <dbReference type="ARBA" id="ARBA00004604"/>
    </source>
</evidence>
<evidence type="ECO:0000256" key="7">
    <source>
        <dbReference type="ARBA" id="ARBA00023125"/>
    </source>
</evidence>
<dbReference type="InterPro" id="IPR048538">
    <property type="entry name" value="Rrn7_cyclin_C"/>
</dbReference>
<keyword evidence="9" id="KW-0539">Nucleus</keyword>
<proteinExistence type="inferred from homology"/>
<evidence type="ECO:0000256" key="8">
    <source>
        <dbReference type="ARBA" id="ARBA00023163"/>
    </source>
</evidence>
<dbReference type="GO" id="GO:0001164">
    <property type="term" value="F:RNA polymerase I core promoter sequence-specific DNA binding"/>
    <property type="evidence" value="ECO:0000318"/>
    <property type="project" value="GO_Central"/>
</dbReference>
<dbReference type="eggNOG" id="ENOG502QVGU">
    <property type="taxonomic scope" value="Eukaryota"/>
</dbReference>
<feature type="region of interest" description="Disordered" evidence="10">
    <location>
        <begin position="174"/>
        <end position="218"/>
    </location>
</feature>
<dbReference type="CTD" id="6754280"/>
<gene>
    <name evidence="12" type="ORF">TRIADDRAFT_56859</name>
</gene>
<dbReference type="HOGENOM" id="CLU_032815_0_0_1"/>
<evidence type="ECO:0000313" key="12">
    <source>
        <dbReference type="EMBL" id="EDV24752.1"/>
    </source>
</evidence>
<dbReference type="InParanoid" id="B3RWS4"/>
<evidence type="ECO:0000256" key="9">
    <source>
        <dbReference type="ARBA" id="ARBA00023242"/>
    </source>
</evidence>
<keyword evidence="3" id="KW-0479">Metal-binding</keyword>
<keyword evidence="6" id="KW-0805">Transcription regulation</keyword>
<keyword evidence="13" id="KW-1185">Reference proteome</keyword>
<dbReference type="PANTHER" id="PTHR31576">
    <property type="entry name" value="TATA BOX-BINDING PROTEIN-ASSOCIATED FACTOR RNA POLYMERASE I SUBUNIT B"/>
    <property type="match status" value="1"/>
</dbReference>
<sequence length="640" mass="72978">MPRCAICDSQSFEVVDGYHYCDLCGTQSQAVFESATGDEGATVLLGRAVSRSRRSLGGMPRKVVDKGVIWYTSEGFTFVIKAQVEQLIKLGADPKLQHVVRQLWFGYLKKIGIAFQESTSKAQQETIRELYCRTNRDVIQVTKDNPIPLKTRKRKRKPAKLDVIDSAFLNSQLTSDDFYPEDDPFNEPTAGSPDKSYISSDSDDDNQNDPQISMPDPSIISGSVSDLFMSGSMPKGKLAMILQMKQCYTIVFCCLGLRWINELILPSDVINWIEDGAVSYLDVSDILPASMKFSSSDHLTFCKQYLPSTTLIENYMKDLARALELPPFPIPDLQLLTGRFILDLQLPPVFHRLVNIIISKCDIFKTNKSSNMVTITFCISTAAMAIVILVVKSIYVLDDNQEHLLAKYSESVADNGNLSDSVWVWEEWINFIEARIFSNATASLPWSLDSLKYFKDWDRYIAYCREKVFGSWKPRVAYNRDRKIINAENIEALLSDSSRHSDDEHLDLDSRKYRSKLSTFPVSGGSNDQNAFKPVRHIPLSKLDVLLSSENEDGFWNYYVQYCSFDEIYKVRPFKNYKKDVVIDQNDAMTFHKSYNLLLNICSRIIKVTPLDLHRRVAYFERYLFSLSGRRCLLTGVEVP</sequence>
<keyword evidence="8" id="KW-0804">Transcription</keyword>
<dbReference type="GO" id="GO:0005668">
    <property type="term" value="C:RNA polymerase transcription factor SL1 complex"/>
    <property type="evidence" value="ECO:0000318"/>
    <property type="project" value="GO_Central"/>
</dbReference>
<dbReference type="GO" id="GO:0008270">
    <property type="term" value="F:zinc ion binding"/>
    <property type="evidence" value="ECO:0007669"/>
    <property type="project" value="UniProtKB-KW"/>
</dbReference>
<keyword evidence="7" id="KW-0238">DNA-binding</keyword>
<dbReference type="EMBL" id="DS985245">
    <property type="protein sequence ID" value="EDV24752.1"/>
    <property type="molecule type" value="Genomic_DNA"/>
</dbReference>
<evidence type="ECO:0000256" key="5">
    <source>
        <dbReference type="ARBA" id="ARBA00022833"/>
    </source>
</evidence>
<evidence type="ECO:0000259" key="11">
    <source>
        <dbReference type="Pfam" id="PF20645"/>
    </source>
</evidence>
<organism evidence="12 13">
    <name type="scientific">Trichoplax adhaerens</name>
    <name type="common">Trichoplax reptans</name>
    <dbReference type="NCBI Taxonomy" id="10228"/>
    <lineage>
        <taxon>Eukaryota</taxon>
        <taxon>Metazoa</taxon>
        <taxon>Placozoa</taxon>
        <taxon>Uniplacotomia</taxon>
        <taxon>Trichoplacea</taxon>
        <taxon>Trichoplacidae</taxon>
        <taxon>Trichoplax</taxon>
    </lineage>
</organism>
<dbReference type="RefSeq" id="XP_002112642.1">
    <property type="nucleotide sequence ID" value="XM_002112606.1"/>
</dbReference>
<evidence type="ECO:0000256" key="10">
    <source>
        <dbReference type="SAM" id="MobiDB-lite"/>
    </source>
</evidence>
<evidence type="ECO:0000256" key="6">
    <source>
        <dbReference type="ARBA" id="ARBA00023015"/>
    </source>
</evidence>
<dbReference type="PhylomeDB" id="B3RWS4"/>
<accession>B3RWS4</accession>
<dbReference type="OMA" id="CNTQSQE"/>
<evidence type="ECO:0000256" key="4">
    <source>
        <dbReference type="ARBA" id="ARBA00022771"/>
    </source>
</evidence>
<evidence type="ECO:0000256" key="2">
    <source>
        <dbReference type="ARBA" id="ARBA00006899"/>
    </source>
</evidence>
<dbReference type="AlphaFoldDB" id="B3RWS4"/>
<evidence type="ECO:0000256" key="3">
    <source>
        <dbReference type="ARBA" id="ARBA00022723"/>
    </source>
</evidence>
<evidence type="ECO:0000313" key="13">
    <source>
        <dbReference type="Proteomes" id="UP000009022"/>
    </source>
</evidence>
<name>B3RWS4_TRIAD</name>
<dbReference type="InterPro" id="IPR033599">
    <property type="entry name" value="TAF1B/Rrn7"/>
</dbReference>